<dbReference type="PANTHER" id="PTHR30627">
    <property type="entry name" value="PEPTIDOGLYCAN D,D-TRANSPEPTIDASE"/>
    <property type="match status" value="1"/>
</dbReference>
<evidence type="ECO:0000256" key="10">
    <source>
        <dbReference type="ARBA" id="ARBA00023316"/>
    </source>
</evidence>
<keyword evidence="8 11" id="KW-1133">Transmembrane helix</keyword>
<feature type="domain" description="Penicillin-binding protein transpeptidase" evidence="12">
    <location>
        <begin position="661"/>
        <end position="843"/>
    </location>
</feature>
<evidence type="ECO:0000256" key="8">
    <source>
        <dbReference type="ARBA" id="ARBA00022989"/>
    </source>
</evidence>
<keyword evidence="7" id="KW-0573">Peptidoglycan synthesis</keyword>
<feature type="domain" description="Penicillin-binding protein dimerisation" evidence="13">
    <location>
        <begin position="452"/>
        <end position="601"/>
    </location>
</feature>
<keyword evidence="10" id="KW-0961">Cell wall biogenesis/degradation</keyword>
<protein>
    <submittedName>
        <fullName evidence="14">Penicillin-binding protein 2</fullName>
    </submittedName>
</protein>
<evidence type="ECO:0000256" key="4">
    <source>
        <dbReference type="ARBA" id="ARBA00022475"/>
    </source>
</evidence>
<dbReference type="GO" id="GO:0005886">
    <property type="term" value="C:plasma membrane"/>
    <property type="evidence" value="ECO:0007669"/>
    <property type="project" value="TreeGrafter"/>
</dbReference>
<accession>A0A1H3SGG8</accession>
<dbReference type="AlphaFoldDB" id="A0A1H3SGG8"/>
<dbReference type="Proteomes" id="UP000198625">
    <property type="component" value="Unassembled WGS sequence"/>
</dbReference>
<dbReference type="InterPro" id="IPR001460">
    <property type="entry name" value="PCN-bd_Tpept"/>
</dbReference>
<dbReference type="Pfam" id="PF03717">
    <property type="entry name" value="PBP_dimer"/>
    <property type="match status" value="2"/>
</dbReference>
<dbReference type="GO" id="GO:0071555">
    <property type="term" value="P:cell wall organization"/>
    <property type="evidence" value="ECO:0007669"/>
    <property type="project" value="TreeGrafter"/>
</dbReference>
<evidence type="ECO:0000259" key="13">
    <source>
        <dbReference type="Pfam" id="PF03717"/>
    </source>
</evidence>
<dbReference type="EMBL" id="FNQE01000044">
    <property type="protein sequence ID" value="SDZ37072.1"/>
    <property type="molecule type" value="Genomic_DNA"/>
</dbReference>
<evidence type="ECO:0000313" key="15">
    <source>
        <dbReference type="Proteomes" id="UP000198625"/>
    </source>
</evidence>
<comment type="subcellular location">
    <subcellularLocation>
        <location evidence="2">Cell membrane</location>
    </subcellularLocation>
    <subcellularLocation>
        <location evidence="1">Membrane</location>
        <topology evidence="1">Single-pass membrane protein</topology>
    </subcellularLocation>
</comment>
<feature type="domain" description="Penicillin-binding protein dimerisation" evidence="13">
    <location>
        <begin position="54"/>
        <end position="114"/>
    </location>
</feature>
<dbReference type="GO" id="GO:0008658">
    <property type="term" value="F:penicillin binding"/>
    <property type="evidence" value="ECO:0007669"/>
    <property type="project" value="InterPro"/>
</dbReference>
<evidence type="ECO:0000256" key="9">
    <source>
        <dbReference type="ARBA" id="ARBA00023136"/>
    </source>
</evidence>
<keyword evidence="9 11" id="KW-0472">Membrane</keyword>
<evidence type="ECO:0000256" key="6">
    <source>
        <dbReference type="ARBA" id="ARBA00022960"/>
    </source>
</evidence>
<keyword evidence="5 11" id="KW-0812">Transmembrane</keyword>
<evidence type="ECO:0000256" key="1">
    <source>
        <dbReference type="ARBA" id="ARBA00004167"/>
    </source>
</evidence>
<gene>
    <name evidence="14" type="ORF">SAMN05660462_02897</name>
</gene>
<evidence type="ECO:0000256" key="5">
    <source>
        <dbReference type="ARBA" id="ARBA00022692"/>
    </source>
</evidence>
<dbReference type="Gene3D" id="3.40.710.10">
    <property type="entry name" value="DD-peptidase/beta-lactamase superfamily"/>
    <property type="match status" value="2"/>
</dbReference>
<evidence type="ECO:0000313" key="14">
    <source>
        <dbReference type="EMBL" id="SDZ37072.1"/>
    </source>
</evidence>
<evidence type="ECO:0000256" key="11">
    <source>
        <dbReference type="SAM" id="Phobius"/>
    </source>
</evidence>
<name>A0A1H3SGG8_9FIRM</name>
<dbReference type="InterPro" id="IPR012338">
    <property type="entry name" value="Beta-lactam/transpept-like"/>
</dbReference>
<comment type="similarity">
    <text evidence="3">Belongs to the transpeptidase family.</text>
</comment>
<evidence type="ECO:0000256" key="3">
    <source>
        <dbReference type="ARBA" id="ARBA00007171"/>
    </source>
</evidence>
<dbReference type="RefSeq" id="WP_091732824.1">
    <property type="nucleotide sequence ID" value="NZ_FNQE01000044.1"/>
</dbReference>
<dbReference type="InterPro" id="IPR050515">
    <property type="entry name" value="Beta-lactam/transpept"/>
</dbReference>
<sequence>MKFIEKIKDRYNILIFLTFIIFAVLAFKLASLTIVEGEEMRRISQNKRVKQISITAPRGEIRDRYGRLLAGNDPSFTVQIMKDELNIKDSEKRNNAILKLIRILEDDGVNYINEFPIELNYFSYNSEQMYLESIKTPYEHVIDIIMENNLVGELLNTTMVISDREEKRFFFTGRRAVNILENEGIAMPIVIDFDDDNNVTFDFDSNVDLGAWRKDYNISESQAAKDVLLSKISEDKKILAKLIRDPVVGELTYEVLKNHGLNEDIALFSYTFTFDEDYKAAKRNLMKSFKDITMDSSAKNDFLSIVLQTDAKFEILSNMFIKTEDDKEKERTIPGEMLIKKLEENSIDIPVEMTLDEEARKVYFKYKSDKEKEKFHTVEKIEGELSAVESLIYLASKHNIMIDIITDDKVKGIAQEKVLNYINPRISIANWEYVALNNKRNWLNEYKVSEESSAEEAFESLKNKLKIDEELNKYEAKSIMLVIEQMNKQGHRAYQPINLAYGIRNSTVARLEENKFDLLGVSVSIEPVRYYPTNETAAHILGYLGKISQTTEIKKYIDERGYSRNDIIGKTGVEESFEDYLRGTNGTRRVEVDVLGNTINVIDEEKAIPGNNLYLTIDLELQKVAEEALKQAIEQIQVGGEFQSEWGNYRYSTPYKNATSGSVVAIDVKTGEILALANYPAYNPNLFATGISDEDWQSLMPEHEQDPLAPRPLYNIALQTAIQPGSIFKMITGLAAQEKGINANKKIYDYGYVEIGNGTFGCWLWNSNRGSHGWENLAEAIRDSCNYYFYSVTMGRNPRSGEALGGKVDIEDILRIATEFGLNDKTGIEIMGERAVGVPDTNSKTNNIKIGLRRFLNANIRDFIKEENTIDENDIRKAVDEIVSWAEFEEPLSKREVVRRLDKLGFNGEKKIEGSREDLADVIKYTYLNQSGWKQADTLNISIGQGQNAYTPIQMANYMATLANGGYRHNVSVISKVESHDNSKTVYKPERETNRVNLSDYNFINEVNKGLGMVSSDGTARTIFRNFPVKVATKTGTAQNSGTNPVTGEKYDNYAWFVAYGPYEENNPEAAEIAVAAVIFQGGSGGYAGPIAKEIIAQYLGLNYKEKDEFSVINKLAQ</sequence>
<dbReference type="Pfam" id="PF00905">
    <property type="entry name" value="Transpeptidase"/>
    <property type="match status" value="2"/>
</dbReference>
<dbReference type="SUPFAM" id="SSF56519">
    <property type="entry name" value="Penicillin binding protein dimerisation domain"/>
    <property type="match status" value="2"/>
</dbReference>
<dbReference type="InterPro" id="IPR005311">
    <property type="entry name" value="PBP_dimer"/>
</dbReference>
<dbReference type="OrthoDB" id="9757901at2"/>
<evidence type="ECO:0000259" key="12">
    <source>
        <dbReference type="Pfam" id="PF00905"/>
    </source>
</evidence>
<dbReference type="Gene3D" id="3.90.1310.10">
    <property type="entry name" value="Penicillin-binding protein 2a (Domain 2)"/>
    <property type="match status" value="2"/>
</dbReference>
<dbReference type="PANTHER" id="PTHR30627:SF2">
    <property type="entry name" value="PEPTIDOGLYCAN D,D-TRANSPEPTIDASE MRDA"/>
    <property type="match status" value="1"/>
</dbReference>
<reference evidence="14 15" key="1">
    <citation type="submission" date="2016-10" db="EMBL/GenBank/DDBJ databases">
        <authorList>
            <person name="de Groot N.N."/>
        </authorList>
    </citation>
    <scope>NUCLEOTIDE SEQUENCE [LARGE SCALE GENOMIC DNA]</scope>
    <source>
        <strain evidence="14 15">DSM 21650</strain>
    </source>
</reference>
<evidence type="ECO:0000256" key="2">
    <source>
        <dbReference type="ARBA" id="ARBA00004236"/>
    </source>
</evidence>
<keyword evidence="6" id="KW-0133">Cell shape</keyword>
<dbReference type="InterPro" id="IPR036138">
    <property type="entry name" value="PBP_dimer_sf"/>
</dbReference>
<dbReference type="SUPFAM" id="SSF56601">
    <property type="entry name" value="beta-lactamase/transpeptidase-like"/>
    <property type="match status" value="1"/>
</dbReference>
<dbReference type="STRING" id="415015.SAMN05660462_02897"/>
<evidence type="ECO:0000256" key="7">
    <source>
        <dbReference type="ARBA" id="ARBA00022984"/>
    </source>
</evidence>
<keyword evidence="4" id="KW-1003">Cell membrane</keyword>
<keyword evidence="15" id="KW-1185">Reference proteome</keyword>
<feature type="transmembrane region" description="Helical" evidence="11">
    <location>
        <begin position="12"/>
        <end position="35"/>
    </location>
</feature>
<organism evidence="14 15">
    <name type="scientific">Proteiniborus ethanoligenes</name>
    <dbReference type="NCBI Taxonomy" id="415015"/>
    <lineage>
        <taxon>Bacteria</taxon>
        <taxon>Bacillati</taxon>
        <taxon>Bacillota</taxon>
        <taxon>Clostridia</taxon>
        <taxon>Eubacteriales</taxon>
        <taxon>Proteiniborus</taxon>
    </lineage>
</organism>
<feature type="domain" description="Penicillin-binding protein transpeptidase" evidence="12">
    <location>
        <begin position="930"/>
        <end position="1096"/>
    </location>
</feature>
<proteinExistence type="inferred from homology"/>